<name>A0AAN7YDU0_9PEZI</name>
<evidence type="ECO:0000313" key="3">
    <source>
        <dbReference type="Proteomes" id="UP001310890"/>
    </source>
</evidence>
<dbReference type="AlphaFoldDB" id="A0AAN7YDU0"/>
<feature type="region of interest" description="Disordered" evidence="1">
    <location>
        <begin position="286"/>
        <end position="306"/>
    </location>
</feature>
<protein>
    <submittedName>
        <fullName evidence="2">Uncharacterized protein</fullName>
    </submittedName>
</protein>
<comment type="caution">
    <text evidence="2">The sequence shown here is derived from an EMBL/GenBank/DDBJ whole genome shotgun (WGS) entry which is preliminary data.</text>
</comment>
<dbReference type="Proteomes" id="UP001310890">
    <property type="component" value="Unassembled WGS sequence"/>
</dbReference>
<evidence type="ECO:0000256" key="1">
    <source>
        <dbReference type="SAM" id="MobiDB-lite"/>
    </source>
</evidence>
<feature type="compositionally biased region" description="Low complexity" evidence="1">
    <location>
        <begin position="286"/>
        <end position="296"/>
    </location>
</feature>
<feature type="region of interest" description="Disordered" evidence="1">
    <location>
        <begin position="102"/>
        <end position="142"/>
    </location>
</feature>
<evidence type="ECO:0000313" key="2">
    <source>
        <dbReference type="EMBL" id="KAK5109305.1"/>
    </source>
</evidence>
<sequence>MVQLTTPETSSPPKRPNEKAIAFAASVVLSKPEDLSIREYIRLLRQHIANGRRENAISSVYRHLDRASWWRAQYERTKDALRVAEGYTVDLQREIEKLKGQLEQAKRPSMSAPKKRKKALDEDVIPVPRSPKRARRDGSSSQRIAATEFGKDFDFAEAGVSGNILMRSIFQVQQALKCNDRAEPAVLAHHLVQTASSLVQVVLQMVNAYCASNDSSIASLKDTLTSTGRVATMLVVGITRLALILGGPEVQGRVVYAYVHMFDDLTSLLDTLSVAEMARKSAQEATASTTQCSATSKGKAKAARPKQPNVKDIASLNAVTTLLCSIIVSINRKSEVHKQLFEGLAYCVLNKLGARLYTCVFGRPRAPTIEEEIVVGVTAKDDQLLADETSSPTSDEVRQATLEAPYLIHLLQRLIVAAPAYMGSLTSKITTSKSKAAALKNASKANLAIHARERLQRTLINCIFGTEGVEADDPLMECLRMPGCIGTGGSGLGVPKVKEVDVQSWFQEEVWRMVGWEVLGREGGW</sequence>
<reference evidence="2" key="1">
    <citation type="submission" date="2023-08" db="EMBL/GenBank/DDBJ databases">
        <title>Black Yeasts Isolated from many extreme environments.</title>
        <authorList>
            <person name="Coleine C."/>
            <person name="Stajich J.E."/>
            <person name="Selbmann L."/>
        </authorList>
    </citation>
    <scope>NUCLEOTIDE SEQUENCE</scope>
    <source>
        <strain evidence="2">CCFEE 5401</strain>
    </source>
</reference>
<proteinExistence type="predicted"/>
<gene>
    <name evidence="2" type="ORF">LTR62_007179</name>
</gene>
<accession>A0AAN7YDU0</accession>
<organism evidence="2 3">
    <name type="scientific">Meristemomyces frigidus</name>
    <dbReference type="NCBI Taxonomy" id="1508187"/>
    <lineage>
        <taxon>Eukaryota</taxon>
        <taxon>Fungi</taxon>
        <taxon>Dikarya</taxon>
        <taxon>Ascomycota</taxon>
        <taxon>Pezizomycotina</taxon>
        <taxon>Dothideomycetes</taxon>
        <taxon>Dothideomycetidae</taxon>
        <taxon>Mycosphaerellales</taxon>
        <taxon>Teratosphaeriaceae</taxon>
        <taxon>Meristemomyces</taxon>
    </lineage>
</organism>
<dbReference type="EMBL" id="JAVRRL010000067">
    <property type="protein sequence ID" value="KAK5109305.1"/>
    <property type="molecule type" value="Genomic_DNA"/>
</dbReference>